<accession>A0A6A5ZR64</accession>
<dbReference type="Proteomes" id="UP000799770">
    <property type="component" value="Unassembled WGS sequence"/>
</dbReference>
<gene>
    <name evidence="2" type="ORF">BDV96DRAFT_484031</name>
</gene>
<dbReference type="PANTHER" id="PTHR46411">
    <property type="entry name" value="FAMILY ATPASE, PUTATIVE-RELATED"/>
    <property type="match status" value="1"/>
</dbReference>
<evidence type="ECO:0000259" key="1">
    <source>
        <dbReference type="SMART" id="SM00382"/>
    </source>
</evidence>
<protein>
    <submittedName>
        <fullName evidence="2">P-loop containing nucleoside triphosphate hydrolase protein</fullName>
    </submittedName>
</protein>
<dbReference type="CDD" id="cd19481">
    <property type="entry name" value="RecA-like_protease"/>
    <property type="match status" value="1"/>
</dbReference>
<reference evidence="2" key="1">
    <citation type="journal article" date="2020" name="Stud. Mycol.">
        <title>101 Dothideomycetes genomes: a test case for predicting lifestyles and emergence of pathogens.</title>
        <authorList>
            <person name="Haridas S."/>
            <person name="Albert R."/>
            <person name="Binder M."/>
            <person name="Bloem J."/>
            <person name="Labutti K."/>
            <person name="Salamov A."/>
            <person name="Andreopoulos B."/>
            <person name="Baker S."/>
            <person name="Barry K."/>
            <person name="Bills G."/>
            <person name="Bluhm B."/>
            <person name="Cannon C."/>
            <person name="Castanera R."/>
            <person name="Culley D."/>
            <person name="Daum C."/>
            <person name="Ezra D."/>
            <person name="Gonzalez J."/>
            <person name="Henrissat B."/>
            <person name="Kuo A."/>
            <person name="Liang C."/>
            <person name="Lipzen A."/>
            <person name="Lutzoni F."/>
            <person name="Magnuson J."/>
            <person name="Mondo S."/>
            <person name="Nolan M."/>
            <person name="Ohm R."/>
            <person name="Pangilinan J."/>
            <person name="Park H.-J."/>
            <person name="Ramirez L."/>
            <person name="Alfaro M."/>
            <person name="Sun H."/>
            <person name="Tritt A."/>
            <person name="Yoshinaga Y."/>
            <person name="Zwiers L.-H."/>
            <person name="Turgeon B."/>
            <person name="Goodwin S."/>
            <person name="Spatafora J."/>
            <person name="Crous P."/>
            <person name="Grigoriev I."/>
        </authorList>
    </citation>
    <scope>NUCLEOTIDE SEQUENCE</scope>
    <source>
        <strain evidence="2">CBS 627.86</strain>
    </source>
</reference>
<dbReference type="SMART" id="SM00382">
    <property type="entry name" value="AAA"/>
    <property type="match status" value="1"/>
</dbReference>
<sequence length="646" mass="73693">MQAGLGPDDLNDAVEKGNVCEVKELFYVPTEADPEIFHWADQVPAGMGTGDKWKTKKEREAFAVVHFQKLDESDNQWVTSSIQINSVKLQGALEKVLEGYPGLTQHELDMFSSPFYPFVHRWDAFNTRIEAETDKQTRAHLELLRDALTPRLLENLTRAEEARTTGHVAWRDLPLVFTPEEIAVGSPDGFRAAGTFRRGEYKKDNFGRNYYGVTVDVLDWDGRRCGLLAQQWKIYEYHGLRAFSALSVAPLDLHPDKDTIRSTLIQRGRIFEKLRGQQFMAYTDEHEERVNERTMIDARAYYRFAHLEPFPEFAKLEEIGHLTWEQSMNRYSSIYVDESSSPMEVDLAPLTDGQCLLAVPTVKSFNVETKRWLMQDLTKFHEIPWSKHAFNSLVLDQDEKDLLIALIDREDLASNKPFDDFISGKGQGIIMLLSGPPGVGKTLTAESVAEHLQRPLYRVGASELGISARSVEQCLDEALKLCAHWGAVLLIDEADVFMEARTADNLQRNELVSVFLRQLEYYRGIMILTTNRLRSLDSAFESRIDISLTYDPLTEADRKQVWRNFFRTFDAKDVDIDEDGIAELAKWDFNGRQIKSAIKTARILAAKKQQPLNKTHLGVVLNLRAKALHMMTDVTHGKPNGVKHNE</sequence>
<dbReference type="SUPFAM" id="SSF52540">
    <property type="entry name" value="P-loop containing nucleoside triphosphate hydrolases"/>
    <property type="match status" value="1"/>
</dbReference>
<dbReference type="Pfam" id="PF00004">
    <property type="entry name" value="AAA"/>
    <property type="match status" value="1"/>
</dbReference>
<organism evidence="2 3">
    <name type="scientific">Lophiotrema nucula</name>
    <dbReference type="NCBI Taxonomy" id="690887"/>
    <lineage>
        <taxon>Eukaryota</taxon>
        <taxon>Fungi</taxon>
        <taxon>Dikarya</taxon>
        <taxon>Ascomycota</taxon>
        <taxon>Pezizomycotina</taxon>
        <taxon>Dothideomycetes</taxon>
        <taxon>Pleosporomycetidae</taxon>
        <taxon>Pleosporales</taxon>
        <taxon>Lophiotremataceae</taxon>
        <taxon>Lophiotrema</taxon>
    </lineage>
</organism>
<keyword evidence="2" id="KW-0378">Hydrolase</keyword>
<dbReference type="GO" id="GO:0005524">
    <property type="term" value="F:ATP binding"/>
    <property type="evidence" value="ECO:0007669"/>
    <property type="project" value="InterPro"/>
</dbReference>
<dbReference type="InterPro" id="IPR003593">
    <property type="entry name" value="AAA+_ATPase"/>
</dbReference>
<dbReference type="Gene3D" id="3.40.50.300">
    <property type="entry name" value="P-loop containing nucleotide triphosphate hydrolases"/>
    <property type="match status" value="1"/>
</dbReference>
<dbReference type="InterPro" id="IPR054289">
    <property type="entry name" value="DUF7025"/>
</dbReference>
<proteinExistence type="predicted"/>
<dbReference type="GO" id="GO:0016887">
    <property type="term" value="F:ATP hydrolysis activity"/>
    <property type="evidence" value="ECO:0007669"/>
    <property type="project" value="InterPro"/>
</dbReference>
<name>A0A6A5ZR64_9PLEO</name>
<dbReference type="AlphaFoldDB" id="A0A6A5ZR64"/>
<dbReference type="Pfam" id="PF22942">
    <property type="entry name" value="DUF7025"/>
    <property type="match status" value="1"/>
</dbReference>
<feature type="domain" description="AAA+ ATPase" evidence="1">
    <location>
        <begin position="427"/>
        <end position="554"/>
    </location>
</feature>
<keyword evidence="3" id="KW-1185">Reference proteome</keyword>
<dbReference type="EMBL" id="ML977312">
    <property type="protein sequence ID" value="KAF2121635.1"/>
    <property type="molecule type" value="Genomic_DNA"/>
</dbReference>
<dbReference type="InterPro" id="IPR003959">
    <property type="entry name" value="ATPase_AAA_core"/>
</dbReference>
<dbReference type="OrthoDB" id="10042665at2759"/>
<evidence type="ECO:0000313" key="3">
    <source>
        <dbReference type="Proteomes" id="UP000799770"/>
    </source>
</evidence>
<dbReference type="InterPro" id="IPR027417">
    <property type="entry name" value="P-loop_NTPase"/>
</dbReference>
<evidence type="ECO:0000313" key="2">
    <source>
        <dbReference type="EMBL" id="KAF2121635.1"/>
    </source>
</evidence>
<dbReference type="PANTHER" id="PTHR46411:SF3">
    <property type="entry name" value="AAA+ ATPASE DOMAIN-CONTAINING PROTEIN"/>
    <property type="match status" value="1"/>
</dbReference>